<protein>
    <submittedName>
        <fullName evidence="1">Septum formation inhibitor Maf</fullName>
    </submittedName>
</protein>
<reference evidence="1 2" key="1">
    <citation type="submission" date="2019-07" db="EMBL/GenBank/DDBJ databases">
        <title>Gramella aestuarii sp. nov., isolated from a tidal flat, and emended description of Gramella echinicola.</title>
        <authorList>
            <person name="Liu L."/>
        </authorList>
    </citation>
    <scope>NUCLEOTIDE SEQUENCE [LARGE SCALE GENOMIC DNA]</scope>
    <source>
        <strain evidence="1 2">BS12</strain>
    </source>
</reference>
<comment type="caution">
    <text evidence="1">The sequence shown here is derived from an EMBL/GenBank/DDBJ whole genome shotgun (WGS) entry which is preliminary data.</text>
</comment>
<dbReference type="AlphaFoldDB" id="A0A7K1LQ81"/>
<proteinExistence type="predicted"/>
<evidence type="ECO:0000313" key="1">
    <source>
        <dbReference type="EMBL" id="MUP42964.1"/>
    </source>
</evidence>
<dbReference type="Proteomes" id="UP000460416">
    <property type="component" value="Unassembled WGS sequence"/>
</dbReference>
<accession>A0A7K1LQ81</accession>
<organism evidence="1 2">
    <name type="scientific">Christiangramia aestuarii</name>
    <dbReference type="NCBI Taxonomy" id="1028746"/>
    <lineage>
        <taxon>Bacteria</taxon>
        <taxon>Pseudomonadati</taxon>
        <taxon>Bacteroidota</taxon>
        <taxon>Flavobacteriia</taxon>
        <taxon>Flavobacteriales</taxon>
        <taxon>Flavobacteriaceae</taxon>
        <taxon>Christiangramia</taxon>
    </lineage>
</organism>
<name>A0A7K1LQ81_9FLAO</name>
<evidence type="ECO:0000313" key="2">
    <source>
        <dbReference type="Proteomes" id="UP000460416"/>
    </source>
</evidence>
<dbReference type="EMBL" id="VJVW01000003">
    <property type="protein sequence ID" value="MUP42964.1"/>
    <property type="molecule type" value="Genomic_DNA"/>
</dbReference>
<keyword evidence="2" id="KW-1185">Reference proteome</keyword>
<dbReference type="OrthoDB" id="5496093at2"/>
<sequence length="295" mass="34881">MYRHLVFVLLIIFCFSCNSQKGKVQELQLSEKFKDYWYSGEAEITSYELEQARYGEMRKGEAVLIFVTEDFLPKEQVKANSQNKKNISVLKLNSTKNFVTGIYPYSIMQSSFYPLNGQEHALKISASIQEWCGQVYTQLNNRENYEISSHSYFQGEADQQLSLEKAELENEVWNRLRIDPDKLPVGEFKMIPSLEYLRLSHQPIKEYTVSGEFYTVDELNVYMLEYPELKRKLKIFYQPYFPFGIEKWEETYPSGFEDDQKLLTTSAVKKQRIKSDYWNKNSNKNLPLREKLELN</sequence>
<dbReference type="RefSeq" id="WP_156276681.1">
    <property type="nucleotide sequence ID" value="NZ_BAABGI010000003.1"/>
</dbReference>
<gene>
    <name evidence="1" type="ORF">FLP08_10285</name>
</gene>